<name>A0ABU3Q3U6_9SPHN</name>
<sequence>MTLVDFYHLVSSPLERILPVICEKVLTGGDRLLVVAEPGLLGRLDEQLWNFSRDAFLPHGRQNGENQPILLSETPEAVNGATNIAIADGQWRDEALSFARAFYFFDAGDVDRARSLWRRLKDIPEVESRYWKQDDRGKWVQGP</sequence>
<dbReference type="RefSeq" id="WP_315723159.1">
    <property type="nucleotide sequence ID" value="NZ_JAVUPU010000001.1"/>
</dbReference>
<evidence type="ECO:0000313" key="1">
    <source>
        <dbReference type="EMBL" id="MDT9597724.1"/>
    </source>
</evidence>
<dbReference type="EMBL" id="JAVUPU010000001">
    <property type="protein sequence ID" value="MDT9597724.1"/>
    <property type="molecule type" value="Genomic_DNA"/>
</dbReference>
<reference evidence="1 2" key="1">
    <citation type="submission" date="2023-05" db="EMBL/GenBank/DDBJ databases">
        <authorList>
            <person name="Guo Y."/>
        </authorList>
    </citation>
    <scope>NUCLEOTIDE SEQUENCE [LARGE SCALE GENOMIC DNA]</scope>
    <source>
        <strain evidence="1 2">GR2756</strain>
    </source>
</reference>
<dbReference type="Gene3D" id="3.40.50.10110">
    <property type="entry name" value="DNA polymerase III subunit chi"/>
    <property type="match status" value="1"/>
</dbReference>
<protein>
    <submittedName>
        <fullName evidence="1">DNA polymerase III subunit chi</fullName>
        <ecNumber evidence="1">2.7.7.7</ecNumber>
    </submittedName>
</protein>
<accession>A0ABU3Q3U6</accession>
<dbReference type="Proteomes" id="UP001259572">
    <property type="component" value="Unassembled WGS sequence"/>
</dbReference>
<dbReference type="EC" id="2.7.7.7" evidence="1"/>
<comment type="caution">
    <text evidence="1">The sequence shown here is derived from an EMBL/GenBank/DDBJ whole genome shotgun (WGS) entry which is preliminary data.</text>
</comment>
<dbReference type="Pfam" id="PF04364">
    <property type="entry name" value="DNA_pol3_chi"/>
    <property type="match status" value="1"/>
</dbReference>
<dbReference type="GO" id="GO:0003887">
    <property type="term" value="F:DNA-directed DNA polymerase activity"/>
    <property type="evidence" value="ECO:0007669"/>
    <property type="project" value="UniProtKB-EC"/>
</dbReference>
<keyword evidence="2" id="KW-1185">Reference proteome</keyword>
<evidence type="ECO:0000313" key="2">
    <source>
        <dbReference type="Proteomes" id="UP001259572"/>
    </source>
</evidence>
<organism evidence="1 2">
    <name type="scientific">Sphingosinicella rhizophila</name>
    <dbReference type="NCBI Taxonomy" id="3050082"/>
    <lineage>
        <taxon>Bacteria</taxon>
        <taxon>Pseudomonadati</taxon>
        <taxon>Pseudomonadota</taxon>
        <taxon>Alphaproteobacteria</taxon>
        <taxon>Sphingomonadales</taxon>
        <taxon>Sphingosinicellaceae</taxon>
        <taxon>Sphingosinicella</taxon>
    </lineage>
</organism>
<keyword evidence="1" id="KW-0548">Nucleotidyltransferase</keyword>
<keyword evidence="1" id="KW-0808">Transferase</keyword>
<proteinExistence type="predicted"/>
<dbReference type="SUPFAM" id="SSF102400">
    <property type="entry name" value="DNA polymerase III chi subunit"/>
    <property type="match status" value="1"/>
</dbReference>
<dbReference type="InterPro" id="IPR036768">
    <property type="entry name" value="PolIII_chi_sf"/>
</dbReference>
<gene>
    <name evidence="1" type="ORF">RQX22_02015</name>
</gene>
<dbReference type="InterPro" id="IPR007459">
    <property type="entry name" value="DNA_pol3_chi"/>
</dbReference>